<gene>
    <name evidence="5" type="ORF">DU484_01930</name>
    <name evidence="4" type="ORF">DU500_02335</name>
</gene>
<comment type="similarity">
    <text evidence="1 2">Belongs to the short-chain dehydrogenases/reductases (SDR) family.</text>
</comment>
<evidence type="ECO:0000313" key="6">
    <source>
        <dbReference type="Proteomes" id="UP000252985"/>
    </source>
</evidence>
<accession>A0A345E943</accession>
<dbReference type="RefSeq" id="WP_114584510.1">
    <property type="nucleotide sequence ID" value="NZ_CP031148.1"/>
</dbReference>
<dbReference type="InterPro" id="IPR036291">
    <property type="entry name" value="NAD(P)-bd_dom_sf"/>
</dbReference>
<accession>A0A345DZI8</accession>
<sequence>MSDERIQPPEIHAEDILILDEPAFCSDNVAVVTGAASGIGRATAIALAANGLTVAATDIDEDGLAETKARSEEQAPSGRITTIPGDLTSDTDIEEIVADAADLGTIKYLLNIAGAQHISPISEFPMDAYDRLHAIMLRAPLYLTKLCLPEMQESADGRGCIGNMCSAHGHYVTADKVAYNISKFGIRGLTQSIAAEGDGAIRSFSVSTEYVKTPLVTDQIPDTAEQRGLTPEEVVSDVMLAESRSTEMMEPIEVANLFTFGLSHHGQHLNGADLRWDGGMTLTY</sequence>
<dbReference type="PRINTS" id="PR00081">
    <property type="entry name" value="GDHRDH"/>
</dbReference>
<dbReference type="InterPro" id="IPR020904">
    <property type="entry name" value="Sc_DH/Rdtase_CS"/>
</dbReference>
<dbReference type="Gene3D" id="3.40.50.720">
    <property type="entry name" value="NAD(P)-binding Rossmann-like Domain"/>
    <property type="match status" value="1"/>
</dbReference>
<keyword evidence="7" id="KW-1185">Reference proteome</keyword>
<dbReference type="KEGG" id="haq:DU484_01930"/>
<dbReference type="InterPro" id="IPR050259">
    <property type="entry name" value="SDR"/>
</dbReference>
<reference evidence="5 6" key="1">
    <citation type="submission" date="2018-07" db="EMBL/GenBank/DDBJ databases">
        <title>Genome sequences of Haloplanus sp. CBA1112.</title>
        <authorList>
            <person name="Kim Y.B."/>
            <person name="Roh S.W."/>
        </authorList>
    </citation>
    <scope>NUCLEOTIDE SEQUENCE [LARGE SCALE GENOMIC DNA]</scope>
    <source>
        <strain evidence="5 6">CBA1112</strain>
    </source>
</reference>
<dbReference type="AlphaFoldDB" id="A0A345DZI8"/>
<dbReference type="EMBL" id="CP031150">
    <property type="protein sequence ID" value="AXG05360.1"/>
    <property type="molecule type" value="Genomic_DNA"/>
</dbReference>
<dbReference type="PRINTS" id="PR00080">
    <property type="entry name" value="SDRFAMILY"/>
</dbReference>
<name>A0A345DZI8_9EURY</name>
<dbReference type="OrthoDB" id="161871at2157"/>
<dbReference type="Proteomes" id="UP000253273">
    <property type="component" value="Chromosome"/>
</dbReference>
<dbReference type="PANTHER" id="PTHR42879">
    <property type="entry name" value="3-OXOACYL-(ACYL-CARRIER-PROTEIN) REDUCTASE"/>
    <property type="match status" value="1"/>
</dbReference>
<evidence type="ECO:0000313" key="7">
    <source>
        <dbReference type="Proteomes" id="UP000253273"/>
    </source>
</evidence>
<dbReference type="PANTHER" id="PTHR42879:SF2">
    <property type="entry name" value="3-OXOACYL-[ACYL-CARRIER-PROTEIN] REDUCTASE FABG"/>
    <property type="match status" value="1"/>
</dbReference>
<evidence type="ECO:0000256" key="2">
    <source>
        <dbReference type="RuleBase" id="RU000363"/>
    </source>
</evidence>
<dbReference type="PROSITE" id="PS00061">
    <property type="entry name" value="ADH_SHORT"/>
    <property type="match status" value="1"/>
</dbReference>
<dbReference type="SUPFAM" id="SSF51735">
    <property type="entry name" value="NAD(P)-binding Rossmann-fold domains"/>
    <property type="match status" value="1"/>
</dbReference>
<feature type="region of interest" description="Disordered" evidence="3">
    <location>
        <begin position="64"/>
        <end position="85"/>
    </location>
</feature>
<dbReference type="InterPro" id="IPR002347">
    <property type="entry name" value="SDR_fam"/>
</dbReference>
<evidence type="ECO:0000313" key="5">
    <source>
        <dbReference type="EMBL" id="AXG08715.1"/>
    </source>
</evidence>
<reference evidence="4 7" key="2">
    <citation type="submission" date="2018-07" db="EMBL/GenBank/DDBJ databases">
        <title>Genome sequences of Haloplanus sp. CBA1113.</title>
        <authorList>
            <person name="Kim Y.B."/>
            <person name="Roh S.W."/>
        </authorList>
    </citation>
    <scope>NUCLEOTIDE SEQUENCE [LARGE SCALE GENOMIC DNA]</scope>
    <source>
        <strain evidence="4 7">CBA1113</strain>
    </source>
</reference>
<dbReference type="GO" id="GO:0032787">
    <property type="term" value="P:monocarboxylic acid metabolic process"/>
    <property type="evidence" value="ECO:0007669"/>
    <property type="project" value="UniProtKB-ARBA"/>
</dbReference>
<dbReference type="KEGG" id="haj:DU500_02335"/>
<evidence type="ECO:0000313" key="4">
    <source>
        <dbReference type="EMBL" id="AXG05360.1"/>
    </source>
</evidence>
<evidence type="ECO:0000256" key="3">
    <source>
        <dbReference type="SAM" id="MobiDB-lite"/>
    </source>
</evidence>
<protein>
    <submittedName>
        <fullName evidence="4">SDR family NAD(P)-dependent oxidoreductase</fullName>
    </submittedName>
</protein>
<dbReference type="Pfam" id="PF00106">
    <property type="entry name" value="adh_short"/>
    <property type="match status" value="1"/>
</dbReference>
<dbReference type="GeneID" id="37285698"/>
<proteinExistence type="inferred from homology"/>
<evidence type="ECO:0000256" key="1">
    <source>
        <dbReference type="ARBA" id="ARBA00006484"/>
    </source>
</evidence>
<dbReference type="Proteomes" id="UP000252985">
    <property type="component" value="Chromosome"/>
</dbReference>
<organism evidence="4 7">
    <name type="scientific">Haloplanus rubicundus</name>
    <dbReference type="NCBI Taxonomy" id="1547898"/>
    <lineage>
        <taxon>Archaea</taxon>
        <taxon>Methanobacteriati</taxon>
        <taxon>Methanobacteriota</taxon>
        <taxon>Stenosarchaea group</taxon>
        <taxon>Halobacteria</taxon>
        <taxon>Halobacteriales</taxon>
        <taxon>Haloferacaceae</taxon>
        <taxon>Haloplanus</taxon>
    </lineage>
</organism>
<dbReference type="EMBL" id="CP031148">
    <property type="protein sequence ID" value="AXG08715.1"/>
    <property type="molecule type" value="Genomic_DNA"/>
</dbReference>